<proteinExistence type="predicted"/>
<name>A0A0E0QKV3_ORYRU</name>
<sequence length="244" mass="27227">MDAALLSASTTAPCRRQQQQHRLRLRLLLLPSAAPPRAGTRSSKSAAAAGVRGRVRVNSLFGDGGGGDDGFRAVRRLVKLNSAVQNRSVRELLELAGDECLYFFGRISSIDVSQVSKNMFLLLHAMMLRHHVSFVLKPTENKGFDLGVKWSLEWKGKKLPWDLDCNITTNHVYRGMLLINEVNKNLDAVILTLANKLLPEGTLDESNRRTIVACAIIGLVVMVVFYNMFKNFAYYQGVRPTRVQ</sequence>
<evidence type="ECO:0000313" key="3">
    <source>
        <dbReference type="Proteomes" id="UP000008022"/>
    </source>
</evidence>
<dbReference type="eggNOG" id="ENOG502RXXP">
    <property type="taxonomic scope" value="Eukaryota"/>
</dbReference>
<protein>
    <submittedName>
        <fullName evidence="2">Uncharacterized protein</fullName>
    </submittedName>
</protein>
<keyword evidence="1" id="KW-0812">Transmembrane</keyword>
<dbReference type="EnsemblPlants" id="ORUFI08G21930.1">
    <property type="protein sequence ID" value="ORUFI08G21930.1"/>
    <property type="gene ID" value="ORUFI08G21930"/>
</dbReference>
<reference evidence="3" key="1">
    <citation type="submission" date="2013-06" db="EMBL/GenBank/DDBJ databases">
        <authorList>
            <person name="Zhao Q."/>
        </authorList>
    </citation>
    <scope>NUCLEOTIDE SEQUENCE</scope>
    <source>
        <strain evidence="3">cv. W1943</strain>
    </source>
</reference>
<dbReference type="Proteomes" id="UP000008022">
    <property type="component" value="Unassembled WGS sequence"/>
</dbReference>
<dbReference type="PANTHER" id="PTHR33698:SF6">
    <property type="entry name" value="TRANSMEMBRANE PROTEIN"/>
    <property type="match status" value="1"/>
</dbReference>
<evidence type="ECO:0000313" key="2">
    <source>
        <dbReference type="EnsemblPlants" id="ORUFI08G21930.1"/>
    </source>
</evidence>
<evidence type="ECO:0000256" key="1">
    <source>
        <dbReference type="SAM" id="Phobius"/>
    </source>
</evidence>
<dbReference type="AlphaFoldDB" id="A0A0E0QKV3"/>
<dbReference type="OMA" id="CYSNFRS"/>
<keyword evidence="1" id="KW-0472">Membrane</keyword>
<dbReference type="Gramene" id="ORUFI08G21930.1">
    <property type="protein sequence ID" value="ORUFI08G21930.1"/>
    <property type="gene ID" value="ORUFI08G21930"/>
</dbReference>
<accession>A0A0E0QKV3</accession>
<organism evidence="2 3">
    <name type="scientific">Oryza rufipogon</name>
    <name type="common">Brownbeard rice</name>
    <name type="synonym">Asian wild rice</name>
    <dbReference type="NCBI Taxonomy" id="4529"/>
    <lineage>
        <taxon>Eukaryota</taxon>
        <taxon>Viridiplantae</taxon>
        <taxon>Streptophyta</taxon>
        <taxon>Embryophyta</taxon>
        <taxon>Tracheophyta</taxon>
        <taxon>Spermatophyta</taxon>
        <taxon>Magnoliopsida</taxon>
        <taxon>Liliopsida</taxon>
        <taxon>Poales</taxon>
        <taxon>Poaceae</taxon>
        <taxon>BOP clade</taxon>
        <taxon>Oryzoideae</taxon>
        <taxon>Oryzeae</taxon>
        <taxon>Oryzinae</taxon>
        <taxon>Oryza</taxon>
    </lineage>
</organism>
<feature type="transmembrane region" description="Helical" evidence="1">
    <location>
        <begin position="210"/>
        <end position="229"/>
    </location>
</feature>
<keyword evidence="1" id="KW-1133">Transmembrane helix</keyword>
<dbReference type="PANTHER" id="PTHR33698">
    <property type="entry name" value="NUCLEAR TRANSPORT FACTOR 2 (NTF2)-LIKE PROTEIN"/>
    <property type="match status" value="1"/>
</dbReference>
<reference evidence="2" key="2">
    <citation type="submission" date="2015-06" db="UniProtKB">
        <authorList>
            <consortium name="EnsemblPlants"/>
        </authorList>
    </citation>
    <scope>IDENTIFICATION</scope>
</reference>
<keyword evidence="3" id="KW-1185">Reference proteome</keyword>